<evidence type="ECO:0000313" key="11">
    <source>
        <dbReference type="EMBL" id="CAD9676900.1"/>
    </source>
</evidence>
<feature type="region of interest" description="Disordered" evidence="8">
    <location>
        <begin position="864"/>
        <end position="883"/>
    </location>
</feature>
<dbReference type="GO" id="GO:0005737">
    <property type="term" value="C:cytoplasm"/>
    <property type="evidence" value="ECO:0007669"/>
    <property type="project" value="TreeGrafter"/>
</dbReference>
<keyword evidence="2" id="KW-0677">Repeat</keyword>
<feature type="region of interest" description="Disordered" evidence="8">
    <location>
        <begin position="566"/>
        <end position="585"/>
    </location>
</feature>
<feature type="repeat" description="ANK" evidence="6">
    <location>
        <begin position="391"/>
        <end position="423"/>
    </location>
</feature>
<evidence type="ECO:0000259" key="9">
    <source>
        <dbReference type="PROSITE" id="PS50097"/>
    </source>
</evidence>
<feature type="region of interest" description="Disordered" evidence="8">
    <location>
        <begin position="665"/>
        <end position="698"/>
    </location>
</feature>
<gene>
    <name evidence="11" type="ORF">QSP1433_LOCUS5582</name>
</gene>
<dbReference type="InterPro" id="IPR002110">
    <property type="entry name" value="Ankyrin_rpt"/>
</dbReference>
<organism evidence="11">
    <name type="scientific">Mucochytrium quahogii</name>
    <dbReference type="NCBI Taxonomy" id="96639"/>
    <lineage>
        <taxon>Eukaryota</taxon>
        <taxon>Sar</taxon>
        <taxon>Stramenopiles</taxon>
        <taxon>Bigyra</taxon>
        <taxon>Labyrinthulomycetes</taxon>
        <taxon>Thraustochytrida</taxon>
        <taxon>Thraustochytriidae</taxon>
        <taxon>Mucochytrium</taxon>
    </lineage>
</organism>
<dbReference type="SMART" id="SM00064">
    <property type="entry name" value="FYVE"/>
    <property type="match status" value="1"/>
</dbReference>
<dbReference type="PROSITE" id="PS50097">
    <property type="entry name" value="BTB"/>
    <property type="match status" value="1"/>
</dbReference>
<feature type="repeat" description="ANK" evidence="6">
    <location>
        <begin position="458"/>
        <end position="478"/>
    </location>
</feature>
<feature type="repeat" description="ANK" evidence="6">
    <location>
        <begin position="425"/>
        <end position="457"/>
    </location>
</feature>
<evidence type="ECO:0000256" key="5">
    <source>
        <dbReference type="ARBA" id="ARBA00023043"/>
    </source>
</evidence>
<dbReference type="CDD" id="cd18186">
    <property type="entry name" value="BTB_POZ_ZBTB_KLHL-like"/>
    <property type="match status" value="1"/>
</dbReference>
<dbReference type="InterPro" id="IPR000306">
    <property type="entry name" value="Znf_FYVE"/>
</dbReference>
<feature type="repeat" description="ANK" evidence="6">
    <location>
        <begin position="725"/>
        <end position="757"/>
    </location>
</feature>
<dbReference type="GO" id="GO:0008270">
    <property type="term" value="F:zinc ion binding"/>
    <property type="evidence" value="ECO:0007669"/>
    <property type="project" value="UniProtKB-KW"/>
</dbReference>
<dbReference type="PROSITE" id="PS50088">
    <property type="entry name" value="ANK_REPEAT"/>
    <property type="match status" value="6"/>
</dbReference>
<keyword evidence="4" id="KW-0862">Zinc</keyword>
<dbReference type="SMART" id="SM00225">
    <property type="entry name" value="BTB"/>
    <property type="match status" value="1"/>
</dbReference>
<dbReference type="Gene3D" id="3.30.40.10">
    <property type="entry name" value="Zinc/RING finger domain, C3HC4 (zinc finger)"/>
    <property type="match status" value="1"/>
</dbReference>
<dbReference type="InterPro" id="IPR017455">
    <property type="entry name" value="Znf_FYVE-rel"/>
</dbReference>
<evidence type="ECO:0000256" key="8">
    <source>
        <dbReference type="SAM" id="MobiDB-lite"/>
    </source>
</evidence>
<dbReference type="Pfam" id="PF12796">
    <property type="entry name" value="Ank_2"/>
    <property type="match status" value="1"/>
</dbReference>
<dbReference type="Pfam" id="PF00651">
    <property type="entry name" value="BTB"/>
    <property type="match status" value="1"/>
</dbReference>
<evidence type="ECO:0000256" key="2">
    <source>
        <dbReference type="ARBA" id="ARBA00022737"/>
    </source>
</evidence>
<dbReference type="SUPFAM" id="SSF57903">
    <property type="entry name" value="FYVE/PHD zinc finger"/>
    <property type="match status" value="1"/>
</dbReference>
<dbReference type="SMART" id="SM00248">
    <property type="entry name" value="ANK"/>
    <property type="match status" value="8"/>
</dbReference>
<keyword evidence="5 6" id="KW-0040">ANK repeat</keyword>
<reference evidence="11" key="1">
    <citation type="submission" date="2021-01" db="EMBL/GenBank/DDBJ databases">
        <authorList>
            <person name="Corre E."/>
            <person name="Pelletier E."/>
            <person name="Niang G."/>
            <person name="Scheremetjew M."/>
            <person name="Finn R."/>
            <person name="Kale V."/>
            <person name="Holt S."/>
            <person name="Cochrane G."/>
            <person name="Meng A."/>
            <person name="Brown T."/>
            <person name="Cohen L."/>
        </authorList>
    </citation>
    <scope>NUCLEOTIDE SEQUENCE</scope>
    <source>
        <strain evidence="11">NY070348D</strain>
    </source>
</reference>
<sequence length="980" mass="106944">MGDARLEGSLEEDFRGGLKGLFDSHELSDAKIHGFVDENGVGTLKQIPVHRLVLCIRSPVFRERFKIGGAWFGRNEIKCEVSNYDVMRTVVKFIYTDELLFEKIDLPFFAKVYEAARIFEIEKLLELSRIEIVNGLRSTKGGFGWFTDVLTILQFAARGRVPCGKYYDGKSRRLSTGSTSSRGSNGSALNKTRPFDGCIDEELSMTCLGLLRETVTAETDGKPRLLRALHDKIENILDPLSDVGLYLSPCICSDVLVDIFPGTEAMHCAVLSGRSDVVVDLLAQGVDPDTPSMDGVLPVETALQLGKTRRFREISTGSTDTYDDGEDSQVKSFDPIYDRGSPVASFRFAAPKISLPFPVDWVTCDEMDQIVETLILGGSKQGHGKATKKNQQQPMLNLAAKLGNARHVQALLDVGTDVNERDPVSGRSPLHCAAESGYIDVLNVLLAAGAVPNQQDANGCTALHLAARRGHVGVVEILQPVVNENIPDRFGWTALHHAARKGQAEVTRRILQQSKDPVSLILATEYDQGSTAVHLAATNAHYRVILVILDCSRERDENNARDYYFDYNSGTNAQDGSDQTNRKTTNTERVANARDIAGRSPLHRAATTACDAITGESQSGELFQRASKVIETLIDAGASILSTTKLDYVPLHFALGGLKCHKLSPNSQNPGQAAAEDGSFGPMRQRTQNELGPLEREQNKNSTRLMSILLGAVGGRASIRACGKDGVTPLHCAVRYGHIRAVSILVRRGAEVNARDVLGQSPLSIAREFWPLPLLANALLKLIPSPPTWVEDSQASECEACGSTFSVTHRRHHCRHCSSLFCASCAGHFMPIPKYGIEKSVRVCSGCHEALSWPTAMEVDEDLDCSFSSSESDSGAEPYEPYEDYTTHKASSHSVISAQDLHKKLSLHSFDTKNTHTPIIAETASVMSAPTALPGSPPKPATKPASIANFVPVSSGQNMPKRHIKVTTHRKVVRRQVSLQ</sequence>
<keyword evidence="3 7" id="KW-0863">Zinc-finger</keyword>
<dbReference type="InterPro" id="IPR011011">
    <property type="entry name" value="Znf_FYVE_PHD"/>
</dbReference>
<dbReference type="InterPro" id="IPR011333">
    <property type="entry name" value="SKP1/BTB/POZ_sf"/>
</dbReference>
<feature type="compositionally biased region" description="Polar residues" evidence="8">
    <location>
        <begin position="568"/>
        <end position="585"/>
    </location>
</feature>
<dbReference type="SUPFAM" id="SSF48403">
    <property type="entry name" value="Ankyrin repeat"/>
    <property type="match status" value="2"/>
</dbReference>
<dbReference type="InterPro" id="IPR013083">
    <property type="entry name" value="Znf_RING/FYVE/PHD"/>
</dbReference>
<feature type="repeat" description="ANK" evidence="6">
    <location>
        <begin position="261"/>
        <end position="293"/>
    </location>
</feature>
<evidence type="ECO:0000256" key="6">
    <source>
        <dbReference type="PROSITE-ProRule" id="PRU00023"/>
    </source>
</evidence>
<evidence type="ECO:0000259" key="10">
    <source>
        <dbReference type="PROSITE" id="PS50178"/>
    </source>
</evidence>
<dbReference type="Pfam" id="PF00023">
    <property type="entry name" value="Ank"/>
    <property type="match status" value="1"/>
</dbReference>
<dbReference type="Pfam" id="PF01363">
    <property type="entry name" value="FYVE"/>
    <property type="match status" value="1"/>
</dbReference>
<proteinExistence type="predicted"/>
<dbReference type="InterPro" id="IPR036770">
    <property type="entry name" value="Ankyrin_rpt-contain_sf"/>
</dbReference>
<dbReference type="PANTHER" id="PTHR24198">
    <property type="entry name" value="ANKYRIN REPEAT AND PROTEIN KINASE DOMAIN-CONTAINING PROTEIN"/>
    <property type="match status" value="1"/>
</dbReference>
<dbReference type="PROSITE" id="PS50297">
    <property type="entry name" value="ANK_REP_REGION"/>
    <property type="match status" value="4"/>
</dbReference>
<dbReference type="AlphaFoldDB" id="A0A7S2RPC1"/>
<dbReference type="Gene3D" id="1.25.40.20">
    <property type="entry name" value="Ankyrin repeat-containing domain"/>
    <property type="match status" value="3"/>
</dbReference>
<evidence type="ECO:0008006" key="12">
    <source>
        <dbReference type="Google" id="ProtNLM"/>
    </source>
</evidence>
<feature type="domain" description="BTB" evidence="9">
    <location>
        <begin position="41"/>
        <end position="103"/>
    </location>
</feature>
<dbReference type="EMBL" id="HBHK01009042">
    <property type="protein sequence ID" value="CAD9676900.1"/>
    <property type="molecule type" value="Transcribed_RNA"/>
</dbReference>
<keyword evidence="1" id="KW-0479">Metal-binding</keyword>
<dbReference type="SUPFAM" id="SSF54695">
    <property type="entry name" value="POZ domain"/>
    <property type="match status" value="1"/>
</dbReference>
<name>A0A7S2RPC1_9STRA</name>
<feature type="domain" description="FYVE-type" evidence="10">
    <location>
        <begin position="792"/>
        <end position="852"/>
    </location>
</feature>
<dbReference type="PRINTS" id="PR01415">
    <property type="entry name" value="ANKYRIN"/>
</dbReference>
<evidence type="ECO:0000256" key="3">
    <source>
        <dbReference type="ARBA" id="ARBA00022771"/>
    </source>
</evidence>
<protein>
    <recommendedName>
        <fullName evidence="12">Ankyrin repeat and FYVE domain-containing protein 1</fullName>
    </recommendedName>
</protein>
<evidence type="ECO:0000256" key="4">
    <source>
        <dbReference type="ARBA" id="ARBA00022833"/>
    </source>
</evidence>
<dbReference type="InterPro" id="IPR000210">
    <property type="entry name" value="BTB/POZ_dom"/>
</dbReference>
<accession>A0A7S2RPC1</accession>
<evidence type="ECO:0000256" key="7">
    <source>
        <dbReference type="PROSITE-ProRule" id="PRU00091"/>
    </source>
</evidence>
<evidence type="ECO:0000256" key="1">
    <source>
        <dbReference type="ARBA" id="ARBA00022723"/>
    </source>
</evidence>
<feature type="repeat" description="ANK" evidence="6">
    <location>
        <begin position="490"/>
        <end position="516"/>
    </location>
</feature>
<dbReference type="PROSITE" id="PS50178">
    <property type="entry name" value="ZF_FYVE"/>
    <property type="match status" value="1"/>
</dbReference>
<dbReference type="Gene3D" id="3.30.710.10">
    <property type="entry name" value="Potassium Channel Kv1.1, Chain A"/>
    <property type="match status" value="1"/>
</dbReference>
<dbReference type="PANTHER" id="PTHR24198:SF165">
    <property type="entry name" value="ANKYRIN REPEAT-CONTAINING PROTEIN-RELATED"/>
    <property type="match status" value="1"/>
</dbReference>